<dbReference type="InterPro" id="IPR002347">
    <property type="entry name" value="SDR_fam"/>
</dbReference>
<sequence length="246" mass="25585">MAILVTGGTKGIGLAIARRFAKPGVDVFLNYRADEAAAQRARGQIDALGARCHVIRGDVGTPAGAHALLDQVKAKTDRLDQLVHCAVKVLPGPLLGIDPVAFTEAINLNGTALVYLAQAARPLLQRGSTVFFLSSRGSRVPLANYAAVGAGKSLAESLVRYLALELAPLGVRANCVAPGAVDTEALRQVYGDRTDEILSQSAAANPSGRNVTDEDYCSLIEYLASPGAAMIQGQVVFVTGGSYLAA</sequence>
<gene>
    <name evidence="3" type="ORF">DFR24_2010</name>
</gene>
<name>A0A4S3KAX1_9GAMM</name>
<dbReference type="PRINTS" id="PR00081">
    <property type="entry name" value="GDHRDH"/>
</dbReference>
<dbReference type="EMBL" id="SOBT01000008">
    <property type="protein sequence ID" value="TDU32612.1"/>
    <property type="molecule type" value="Genomic_DNA"/>
</dbReference>
<accession>A0A4S3KAX1</accession>
<dbReference type="OrthoDB" id="9806974at2"/>
<dbReference type="RefSeq" id="WP_133881097.1">
    <property type="nucleotide sequence ID" value="NZ_MWIN01000001.1"/>
</dbReference>
<comment type="similarity">
    <text evidence="1">Belongs to the short-chain dehydrogenases/reductases (SDR) family.</text>
</comment>
<evidence type="ECO:0000256" key="2">
    <source>
        <dbReference type="ARBA" id="ARBA00023002"/>
    </source>
</evidence>
<keyword evidence="2" id="KW-0560">Oxidoreductase</keyword>
<dbReference type="AlphaFoldDB" id="A0A4S3KAX1"/>
<dbReference type="PANTHER" id="PTHR43477:SF1">
    <property type="entry name" value="DIHYDROANTICAPSIN 7-DEHYDROGENASE"/>
    <property type="match status" value="1"/>
</dbReference>
<keyword evidence="4" id="KW-1185">Reference proteome</keyword>
<dbReference type="GO" id="GO:0016491">
    <property type="term" value="F:oxidoreductase activity"/>
    <property type="evidence" value="ECO:0007669"/>
    <property type="project" value="UniProtKB-KW"/>
</dbReference>
<dbReference type="Pfam" id="PF13561">
    <property type="entry name" value="adh_short_C2"/>
    <property type="match status" value="1"/>
</dbReference>
<dbReference type="Gene3D" id="3.40.50.720">
    <property type="entry name" value="NAD(P)-binding Rossmann-like Domain"/>
    <property type="match status" value="1"/>
</dbReference>
<comment type="caution">
    <text evidence="3">The sequence shown here is derived from an EMBL/GenBank/DDBJ whole genome shotgun (WGS) entry which is preliminary data.</text>
</comment>
<dbReference type="PANTHER" id="PTHR43477">
    <property type="entry name" value="DIHYDROANTICAPSIN 7-DEHYDROGENASE"/>
    <property type="match status" value="1"/>
</dbReference>
<evidence type="ECO:0000313" key="4">
    <source>
        <dbReference type="Proteomes" id="UP000295341"/>
    </source>
</evidence>
<dbReference type="Proteomes" id="UP000295341">
    <property type="component" value="Unassembled WGS sequence"/>
</dbReference>
<dbReference type="InterPro" id="IPR051122">
    <property type="entry name" value="SDR_DHRS6-like"/>
</dbReference>
<evidence type="ECO:0000313" key="3">
    <source>
        <dbReference type="EMBL" id="TDU32612.1"/>
    </source>
</evidence>
<reference evidence="3 4" key="1">
    <citation type="submission" date="2019-03" db="EMBL/GenBank/DDBJ databases">
        <title>Genomic Encyclopedia of Type Strains, Phase IV (KMG-IV): sequencing the most valuable type-strain genomes for metagenomic binning, comparative biology and taxonomic classification.</title>
        <authorList>
            <person name="Goeker M."/>
        </authorList>
    </citation>
    <scope>NUCLEOTIDE SEQUENCE [LARGE SCALE GENOMIC DNA]</scope>
    <source>
        <strain evidence="3 4">DSM 26377</strain>
    </source>
</reference>
<proteinExistence type="inferred from homology"/>
<organism evidence="3 4">
    <name type="scientific">Panacagrimonas perspica</name>
    <dbReference type="NCBI Taxonomy" id="381431"/>
    <lineage>
        <taxon>Bacteria</taxon>
        <taxon>Pseudomonadati</taxon>
        <taxon>Pseudomonadota</taxon>
        <taxon>Gammaproteobacteria</taxon>
        <taxon>Nevskiales</taxon>
        <taxon>Nevskiaceae</taxon>
        <taxon>Panacagrimonas</taxon>
    </lineage>
</organism>
<dbReference type="InterPro" id="IPR036291">
    <property type="entry name" value="NAD(P)-bd_dom_sf"/>
</dbReference>
<evidence type="ECO:0000256" key="1">
    <source>
        <dbReference type="ARBA" id="ARBA00006484"/>
    </source>
</evidence>
<protein>
    <submittedName>
        <fullName evidence="3">Enoyl-[acyl-carrier protein] reductase III</fullName>
    </submittedName>
</protein>
<dbReference type="SUPFAM" id="SSF51735">
    <property type="entry name" value="NAD(P)-binding Rossmann-fold domains"/>
    <property type="match status" value="1"/>
</dbReference>